<dbReference type="EMBL" id="CP003065">
    <property type="protein sequence ID" value="AEV68812.1"/>
    <property type="molecule type" value="Genomic_DNA"/>
</dbReference>
<gene>
    <name evidence="9" type="ordered locus">Clocl_2220</name>
</gene>
<dbReference type="InterPro" id="IPR039425">
    <property type="entry name" value="RNA_pol_sigma-70-like"/>
</dbReference>
<feature type="domain" description="RNA polymerase sigma-70 region 2" evidence="7">
    <location>
        <begin position="96"/>
        <end position="157"/>
    </location>
</feature>
<evidence type="ECO:0000256" key="5">
    <source>
        <dbReference type="ARBA" id="ARBA00023163"/>
    </source>
</evidence>
<keyword evidence="2" id="KW-0805">Transcription regulation</keyword>
<dbReference type="PANTHER" id="PTHR43133">
    <property type="entry name" value="RNA POLYMERASE ECF-TYPE SIGMA FACTO"/>
    <property type="match status" value="1"/>
</dbReference>
<dbReference type="eggNOG" id="COG1595">
    <property type="taxonomic scope" value="Bacteria"/>
</dbReference>
<dbReference type="Proteomes" id="UP000005435">
    <property type="component" value="Chromosome"/>
</dbReference>
<dbReference type="SUPFAM" id="SSF88946">
    <property type="entry name" value="Sigma2 domain of RNA polymerase sigma factors"/>
    <property type="match status" value="1"/>
</dbReference>
<accession>G8LXQ9</accession>
<dbReference type="InterPro" id="IPR013324">
    <property type="entry name" value="RNA_pol_sigma_r3/r4-like"/>
</dbReference>
<dbReference type="GO" id="GO:0016987">
    <property type="term" value="F:sigma factor activity"/>
    <property type="evidence" value="ECO:0007669"/>
    <property type="project" value="UniProtKB-KW"/>
</dbReference>
<dbReference type="GO" id="GO:0003677">
    <property type="term" value="F:DNA binding"/>
    <property type="evidence" value="ECO:0007669"/>
    <property type="project" value="UniProtKB-KW"/>
</dbReference>
<keyword evidence="5" id="KW-0804">Transcription</keyword>
<keyword evidence="3" id="KW-0731">Sigma factor</keyword>
<comment type="similarity">
    <text evidence="1">Belongs to the sigma-70 factor family. ECF subfamily.</text>
</comment>
<organism evidence="9 10">
    <name type="scientific">Acetivibrio clariflavus (strain DSM 19732 / NBRC 101661 / EBR45)</name>
    <name type="common">Clostridium clariflavum</name>
    <dbReference type="NCBI Taxonomy" id="720554"/>
    <lineage>
        <taxon>Bacteria</taxon>
        <taxon>Bacillati</taxon>
        <taxon>Bacillota</taxon>
        <taxon>Clostridia</taxon>
        <taxon>Eubacteriales</taxon>
        <taxon>Oscillospiraceae</taxon>
        <taxon>Acetivibrio</taxon>
    </lineage>
</organism>
<evidence type="ECO:0000313" key="10">
    <source>
        <dbReference type="Proteomes" id="UP000005435"/>
    </source>
</evidence>
<feature type="transmembrane region" description="Helical" evidence="6">
    <location>
        <begin position="12"/>
        <end position="29"/>
    </location>
</feature>
<keyword evidence="6" id="KW-0472">Membrane</keyword>
<dbReference type="NCBIfam" id="TIGR02937">
    <property type="entry name" value="sigma70-ECF"/>
    <property type="match status" value="1"/>
</dbReference>
<dbReference type="InterPro" id="IPR014284">
    <property type="entry name" value="RNA_pol_sigma-70_dom"/>
</dbReference>
<evidence type="ECO:0000259" key="8">
    <source>
        <dbReference type="Pfam" id="PF04545"/>
    </source>
</evidence>
<dbReference type="GO" id="GO:0006352">
    <property type="term" value="P:DNA-templated transcription initiation"/>
    <property type="evidence" value="ECO:0007669"/>
    <property type="project" value="InterPro"/>
</dbReference>
<evidence type="ECO:0000259" key="7">
    <source>
        <dbReference type="Pfam" id="PF04542"/>
    </source>
</evidence>
<evidence type="ECO:0000256" key="1">
    <source>
        <dbReference type="ARBA" id="ARBA00010641"/>
    </source>
</evidence>
<dbReference type="STRING" id="720554.Clocl_2220"/>
<dbReference type="Gene3D" id="1.10.1740.10">
    <property type="match status" value="1"/>
</dbReference>
<evidence type="ECO:0000313" key="9">
    <source>
        <dbReference type="EMBL" id="AEV68812.1"/>
    </source>
</evidence>
<keyword evidence="10" id="KW-1185">Reference proteome</keyword>
<reference evidence="9 10" key="2">
    <citation type="journal article" date="2012" name="Stand. Genomic Sci.">
        <title>Complete Genome Sequence of Clostridium clariflavum DSM 19732.</title>
        <authorList>
            <person name="Izquierdo J.A."/>
            <person name="Goodwin L."/>
            <person name="Davenport K.W."/>
            <person name="Teshima H."/>
            <person name="Bruce D."/>
            <person name="Detter C."/>
            <person name="Tapia R."/>
            <person name="Han S."/>
            <person name="Land M."/>
            <person name="Hauser L."/>
            <person name="Jeffries C.D."/>
            <person name="Han J."/>
            <person name="Pitluck S."/>
            <person name="Nolan M."/>
            <person name="Chen A."/>
            <person name="Huntemann M."/>
            <person name="Mavromatis K."/>
            <person name="Mikhailova N."/>
            <person name="Liolios K."/>
            <person name="Woyke T."/>
            <person name="Lynd L.R."/>
        </authorList>
    </citation>
    <scope>NUCLEOTIDE SEQUENCE [LARGE SCALE GENOMIC DNA]</scope>
    <source>
        <strain evidence="10">DSM 19732 / NBRC 101661 / EBR45</strain>
    </source>
</reference>
<dbReference type="AlphaFoldDB" id="G8LXQ9"/>
<dbReference type="InterPro" id="IPR007627">
    <property type="entry name" value="RNA_pol_sigma70_r2"/>
</dbReference>
<evidence type="ECO:0000256" key="2">
    <source>
        <dbReference type="ARBA" id="ARBA00023015"/>
    </source>
</evidence>
<evidence type="ECO:0000256" key="3">
    <source>
        <dbReference type="ARBA" id="ARBA00023082"/>
    </source>
</evidence>
<dbReference type="InterPro" id="IPR036388">
    <property type="entry name" value="WH-like_DNA-bd_sf"/>
</dbReference>
<dbReference type="SUPFAM" id="SSF88659">
    <property type="entry name" value="Sigma3 and sigma4 domains of RNA polymerase sigma factors"/>
    <property type="match status" value="1"/>
</dbReference>
<keyword evidence="6" id="KW-1133">Transmembrane helix</keyword>
<keyword evidence="6" id="KW-0812">Transmembrane</keyword>
<dbReference type="Pfam" id="PF04545">
    <property type="entry name" value="Sigma70_r4"/>
    <property type="match status" value="1"/>
</dbReference>
<evidence type="ECO:0000256" key="6">
    <source>
        <dbReference type="SAM" id="Phobius"/>
    </source>
</evidence>
<sequence precursor="true">MSIYKDRPAEVWQAYFYAFLLPWVSVFFYRKHRKGVDFRLRKFSLNFKINKKLELNLLIKYLINERGEEMEINQLVQASKKGDMQSFIQLLRLKEELIYNIAKAYTQNSHDAEDCISESTIRAYDKLKQLKDPEKFYTWYISILVNTCRKKYKTLNREVEYIPEQHDFATEEIMKSTDNRILVEGILEHLKENEREIIVLRYLRDFSLEEIAEILTIPVGTVKSRISRIIGKIKIKYGRCSHEI</sequence>
<proteinExistence type="inferred from homology"/>
<dbReference type="InterPro" id="IPR013325">
    <property type="entry name" value="RNA_pol_sigma_r2"/>
</dbReference>
<name>G8LXQ9_ACECE</name>
<evidence type="ECO:0000256" key="4">
    <source>
        <dbReference type="ARBA" id="ARBA00023125"/>
    </source>
</evidence>
<protein>
    <submittedName>
        <fullName evidence="9">RNA polymerase sigma factor, sigma-70 family</fullName>
    </submittedName>
</protein>
<keyword evidence="4" id="KW-0238">DNA-binding</keyword>
<reference evidence="10" key="1">
    <citation type="submission" date="2011-12" db="EMBL/GenBank/DDBJ databases">
        <title>Complete sequence of Clostridium clariflavum DSM 19732.</title>
        <authorList>
            <consortium name="US DOE Joint Genome Institute"/>
            <person name="Lucas S."/>
            <person name="Han J."/>
            <person name="Lapidus A."/>
            <person name="Cheng J.-F."/>
            <person name="Goodwin L."/>
            <person name="Pitluck S."/>
            <person name="Peters L."/>
            <person name="Teshima H."/>
            <person name="Detter J.C."/>
            <person name="Han C."/>
            <person name="Tapia R."/>
            <person name="Land M."/>
            <person name="Hauser L."/>
            <person name="Kyrpides N."/>
            <person name="Ivanova N."/>
            <person name="Pagani I."/>
            <person name="Kitzmiller T."/>
            <person name="Lynd L."/>
            <person name="Izquierdo J."/>
            <person name="Woyke T."/>
        </authorList>
    </citation>
    <scope>NUCLEOTIDE SEQUENCE [LARGE SCALE GENOMIC DNA]</scope>
    <source>
        <strain evidence="10">DSM 19732 / NBRC 101661 / EBR45</strain>
    </source>
</reference>
<dbReference type="CDD" id="cd06171">
    <property type="entry name" value="Sigma70_r4"/>
    <property type="match status" value="1"/>
</dbReference>
<dbReference type="PANTHER" id="PTHR43133:SF51">
    <property type="entry name" value="RNA POLYMERASE SIGMA FACTOR"/>
    <property type="match status" value="1"/>
</dbReference>
<dbReference type="HOGENOM" id="CLU_047691_3_1_9"/>
<dbReference type="Pfam" id="PF04542">
    <property type="entry name" value="Sigma70_r2"/>
    <property type="match status" value="1"/>
</dbReference>
<dbReference type="KEGG" id="ccl:Clocl_2220"/>
<dbReference type="InterPro" id="IPR007630">
    <property type="entry name" value="RNA_pol_sigma70_r4"/>
</dbReference>
<feature type="domain" description="RNA polymerase sigma-70 region 4" evidence="8">
    <location>
        <begin position="187"/>
        <end position="234"/>
    </location>
</feature>
<dbReference type="Gene3D" id="1.10.10.10">
    <property type="entry name" value="Winged helix-like DNA-binding domain superfamily/Winged helix DNA-binding domain"/>
    <property type="match status" value="1"/>
</dbReference>